<organism evidence="3 4">
    <name type="scientific">Mycobacterium kansasii</name>
    <dbReference type="NCBI Taxonomy" id="1768"/>
    <lineage>
        <taxon>Bacteria</taxon>
        <taxon>Bacillati</taxon>
        <taxon>Actinomycetota</taxon>
        <taxon>Actinomycetes</taxon>
        <taxon>Mycobacteriales</taxon>
        <taxon>Mycobacteriaceae</taxon>
        <taxon>Mycobacterium</taxon>
    </lineage>
</organism>
<evidence type="ECO:0000256" key="1">
    <source>
        <dbReference type="ARBA" id="ARBA00008812"/>
    </source>
</evidence>
<dbReference type="EMBL" id="AP023343">
    <property type="protein sequence ID" value="BCI88182.1"/>
    <property type="molecule type" value="Genomic_DNA"/>
</dbReference>
<sequence>MSDTVWTLDPSGGELIVRTGVAGRAARMGHRLTIAMTRWQATVNWVADEPATAELAVEVDSLEVLRGEGGVKSLSGPEKALVRSNALKSLNAGRFPDIRFTASEIDKTEDGYRLTGQLQIRGKSRQHMIDLRTEDLGDSWAMSAESTVRQSDYGVKPYSLLMGSLQVADEVTVSLPRFGPRTVDHWTDAG</sequence>
<comment type="similarity">
    <text evidence="1">Belongs to the UPF0312 family.</text>
</comment>
<dbReference type="SUPFAM" id="SSF101874">
    <property type="entry name" value="YceI-like"/>
    <property type="match status" value="1"/>
</dbReference>
<dbReference type="AlphaFoldDB" id="A0A7G1IE66"/>
<proteinExistence type="inferred from homology"/>
<evidence type="ECO:0000313" key="3">
    <source>
        <dbReference type="EMBL" id="BCI88182.1"/>
    </source>
</evidence>
<evidence type="ECO:0000259" key="2">
    <source>
        <dbReference type="SMART" id="SM00867"/>
    </source>
</evidence>
<gene>
    <name evidence="3" type="ORF">NIIDMKKI_33880</name>
</gene>
<protein>
    <submittedName>
        <fullName evidence="3">Polyisoprenoid-binding protein</fullName>
    </submittedName>
</protein>
<feature type="domain" description="Lipid/polyisoprenoid-binding YceI-like" evidence="2">
    <location>
        <begin position="5"/>
        <end position="180"/>
    </location>
</feature>
<dbReference type="Gene3D" id="2.40.128.110">
    <property type="entry name" value="Lipid/polyisoprenoid-binding, YceI-like"/>
    <property type="match status" value="1"/>
</dbReference>
<dbReference type="Proteomes" id="UP000516380">
    <property type="component" value="Chromosome"/>
</dbReference>
<dbReference type="InterPro" id="IPR007372">
    <property type="entry name" value="Lipid/polyisoprenoid-bd_YceI"/>
</dbReference>
<dbReference type="Pfam" id="PF04264">
    <property type="entry name" value="YceI"/>
    <property type="match status" value="1"/>
</dbReference>
<reference evidence="3 4" key="1">
    <citation type="submission" date="2020-07" db="EMBL/GenBank/DDBJ databases">
        <title>Mycobacterium kansasii (former subtype) with zoonotic potential isolated from diseased indoor pet cat, Japan.</title>
        <authorList>
            <person name="Fukano H."/>
            <person name="Terazono T."/>
            <person name="Hoshino Y."/>
        </authorList>
    </citation>
    <scope>NUCLEOTIDE SEQUENCE [LARGE SCALE GENOMIC DNA]</scope>
    <source>
        <strain evidence="3 4">Kuro-I</strain>
    </source>
</reference>
<accession>A0A7G1IE66</accession>
<dbReference type="SMART" id="SM00867">
    <property type="entry name" value="YceI"/>
    <property type="match status" value="1"/>
</dbReference>
<keyword evidence="4" id="KW-1185">Reference proteome</keyword>
<evidence type="ECO:0000313" key="4">
    <source>
        <dbReference type="Proteomes" id="UP000516380"/>
    </source>
</evidence>
<name>A0A7G1IE66_MYCKA</name>
<dbReference type="InterPro" id="IPR036761">
    <property type="entry name" value="TTHA0802/YceI-like_sf"/>
</dbReference>